<protein>
    <submittedName>
        <fullName evidence="1">Uncharacterized protein</fullName>
    </submittedName>
</protein>
<sequence length="129" mass="14445">MDIIARMNERHGGSARRLLYTLGGRLDDIIKDAESSVGRQNDVMKMFGQPPVTEEDAAEDAYWEIVKRCKALYFAPITRDRAVVIANSITYCGILHLADDVEFTDEGFAEAWNKAHPDENPISRSTDIG</sequence>
<accession>A0A8S5Q7Q1</accession>
<proteinExistence type="predicted"/>
<evidence type="ECO:0000313" key="1">
    <source>
        <dbReference type="EMBL" id="DAE15398.1"/>
    </source>
</evidence>
<dbReference type="EMBL" id="BK015604">
    <property type="protein sequence ID" value="DAE15398.1"/>
    <property type="molecule type" value="Genomic_DNA"/>
</dbReference>
<name>A0A8S5Q7Q1_9CAUD</name>
<organism evidence="1">
    <name type="scientific">Siphoviridae sp. ctdcr45</name>
    <dbReference type="NCBI Taxonomy" id="2825580"/>
    <lineage>
        <taxon>Viruses</taxon>
        <taxon>Duplodnaviria</taxon>
        <taxon>Heunggongvirae</taxon>
        <taxon>Uroviricota</taxon>
        <taxon>Caudoviricetes</taxon>
    </lineage>
</organism>
<reference evidence="1" key="1">
    <citation type="journal article" date="2021" name="Proc. Natl. Acad. Sci. U.S.A.">
        <title>A Catalog of Tens of Thousands of Viruses from Human Metagenomes Reveals Hidden Associations with Chronic Diseases.</title>
        <authorList>
            <person name="Tisza M.J."/>
            <person name="Buck C.B."/>
        </authorList>
    </citation>
    <scope>NUCLEOTIDE SEQUENCE</scope>
    <source>
        <strain evidence="1">Ctdcr45</strain>
    </source>
</reference>